<feature type="transmembrane region" description="Helical" evidence="1">
    <location>
        <begin position="177"/>
        <end position="200"/>
    </location>
</feature>
<feature type="transmembrane region" description="Helical" evidence="1">
    <location>
        <begin position="36"/>
        <end position="57"/>
    </location>
</feature>
<dbReference type="Proteomes" id="UP000064844">
    <property type="component" value="Chromosome"/>
</dbReference>
<proteinExistence type="predicted"/>
<accession>A0A0S2VZW1</accession>
<reference evidence="2 3" key="1">
    <citation type="journal article" date="2015" name="Nat. Commun.">
        <title>Production of butyrate from lysine and the Amadori product fructoselysine by a human gut commensal.</title>
        <authorList>
            <person name="Bui T.P."/>
            <person name="Ritari J."/>
            <person name="Boeren S."/>
            <person name="de Waard P."/>
            <person name="Plugge C.M."/>
            <person name="de Vos W.M."/>
        </authorList>
    </citation>
    <scope>NUCLEOTIDE SEQUENCE [LARGE SCALE GENOMIC DNA]</scope>
    <source>
        <strain evidence="2 3">AF211</strain>
    </source>
</reference>
<feature type="transmembrane region" description="Helical" evidence="1">
    <location>
        <begin position="97"/>
        <end position="118"/>
    </location>
</feature>
<dbReference type="KEGG" id="ibu:IB211_00131c"/>
<feature type="transmembrane region" description="Helical" evidence="1">
    <location>
        <begin position="69"/>
        <end position="88"/>
    </location>
</feature>
<keyword evidence="1" id="KW-0472">Membrane</keyword>
<dbReference type="eggNOG" id="COG4905">
    <property type="taxonomic scope" value="Bacteria"/>
</dbReference>
<dbReference type="Pfam" id="PF06541">
    <property type="entry name" value="ABC_trans_CmpB"/>
    <property type="match status" value="1"/>
</dbReference>
<dbReference type="EMBL" id="CP011307">
    <property type="protein sequence ID" value="ALP92527.1"/>
    <property type="molecule type" value="Genomic_DNA"/>
</dbReference>
<gene>
    <name evidence="2" type="ORF">IB211_00131c</name>
</gene>
<dbReference type="AlphaFoldDB" id="A0A0S2VZW1"/>
<dbReference type="RefSeq" id="WP_082635960.1">
    <property type="nucleotide sequence ID" value="NZ_CP011307.1"/>
</dbReference>
<keyword evidence="3" id="KW-1185">Reference proteome</keyword>
<reference evidence="3" key="2">
    <citation type="submission" date="2015-04" db="EMBL/GenBank/DDBJ databases">
        <title>A butyrogenic pathway from the amino acid lysine in a human gut commensal.</title>
        <authorList>
            <person name="de Vos W.M."/>
            <person name="Bui N.T.P."/>
            <person name="Plugge C.M."/>
            <person name="Ritari J."/>
        </authorList>
    </citation>
    <scope>NUCLEOTIDE SEQUENCE [LARGE SCALE GENOMIC DNA]</scope>
    <source>
        <strain evidence="3">AF211</strain>
    </source>
</reference>
<name>A0A0S2VZW1_9FIRM</name>
<keyword evidence="1" id="KW-1133">Transmembrane helix</keyword>
<feature type="transmembrane region" description="Helical" evidence="1">
    <location>
        <begin position="138"/>
        <end position="156"/>
    </location>
</feature>
<protein>
    <submittedName>
        <fullName evidence="2">Uncharacterized protein</fullName>
    </submittedName>
</protein>
<evidence type="ECO:0000313" key="2">
    <source>
        <dbReference type="EMBL" id="ALP92527.1"/>
    </source>
</evidence>
<organism evidence="2 3">
    <name type="scientific">Intestinimonas butyriciproducens</name>
    <dbReference type="NCBI Taxonomy" id="1297617"/>
    <lineage>
        <taxon>Bacteria</taxon>
        <taxon>Bacillati</taxon>
        <taxon>Bacillota</taxon>
        <taxon>Clostridia</taxon>
        <taxon>Eubacteriales</taxon>
        <taxon>Intestinimonas</taxon>
    </lineage>
</organism>
<keyword evidence="1" id="KW-0812">Transmembrane</keyword>
<sequence length="257" mass="28633">MTDAKLLPGRRAGQVPKPSSETIPGFFARGVSYYKLFWVFLIASFLGAITETLFMLLTRGELQNRSGLIYGQFSLVWGLGAVLFTVCFHRLTGRRDLVIFLAGTVLGGAYEYLCSWVQEVLFGACFWDYSHIPLNINGRVSLLYSMFWGVAAVLWVKDLYPRMCRWIGRIPGPIGKPLTWALTGFMAVNILLSAAALARWDARQMGRPPQNPVDVFLDVHFPDRRMYQNYSTLTFVGTEEAKEAAGVGTAKSKGSAP</sequence>
<dbReference type="STRING" id="1297617.IB211_00131c"/>
<evidence type="ECO:0000313" key="3">
    <source>
        <dbReference type="Proteomes" id="UP000064844"/>
    </source>
</evidence>
<evidence type="ECO:0000256" key="1">
    <source>
        <dbReference type="SAM" id="Phobius"/>
    </source>
</evidence>
<dbReference type="PATRIC" id="fig|1297617.4.peg.130"/>
<dbReference type="InterPro" id="IPR010540">
    <property type="entry name" value="CmpB_TMEM229"/>
</dbReference>